<accession>A0A7C9CWC9</accession>
<dbReference type="AlphaFoldDB" id="A0A7C9CWC9"/>
<dbReference type="EMBL" id="GISG01039442">
    <property type="protein sequence ID" value="MBA4622609.1"/>
    <property type="molecule type" value="Transcribed_RNA"/>
</dbReference>
<protein>
    <submittedName>
        <fullName evidence="1">Uncharacterized protein</fullName>
    </submittedName>
</protein>
<sequence length="106" mass="12184">MKLEVRIFTTKYSRCCGVTNRCLEVDNGSSVFRRWMIIQGANYPSIKFNGYFPSIEQEQPSFFAITLCSALRSFEICCRLLVSSILICYAWLHSCRVKTAGRNLKP</sequence>
<proteinExistence type="predicted"/>
<reference evidence="1" key="1">
    <citation type="journal article" date="2013" name="J. Plant Res.">
        <title>Effect of fungi and light on seed germination of three Opuntia species from semiarid lands of central Mexico.</title>
        <authorList>
            <person name="Delgado-Sanchez P."/>
            <person name="Jimenez-Bremont J.F."/>
            <person name="Guerrero-Gonzalez Mde L."/>
            <person name="Flores J."/>
        </authorList>
    </citation>
    <scope>NUCLEOTIDE SEQUENCE</scope>
    <source>
        <tissue evidence="1">Cladode</tissue>
    </source>
</reference>
<name>A0A7C9CWC9_OPUST</name>
<reference evidence="1" key="2">
    <citation type="submission" date="2020-07" db="EMBL/GenBank/DDBJ databases">
        <authorList>
            <person name="Vera ALvarez R."/>
            <person name="Arias-Moreno D.M."/>
            <person name="Jimenez-Jacinto V."/>
            <person name="Jimenez-Bremont J.F."/>
            <person name="Swaminathan K."/>
            <person name="Moose S.P."/>
            <person name="Guerrero-Gonzalez M.L."/>
            <person name="Marino-Ramirez L."/>
            <person name="Landsman D."/>
            <person name="Rodriguez-Kessler M."/>
            <person name="Delgado-Sanchez P."/>
        </authorList>
    </citation>
    <scope>NUCLEOTIDE SEQUENCE</scope>
    <source>
        <tissue evidence="1">Cladode</tissue>
    </source>
</reference>
<evidence type="ECO:0000313" key="1">
    <source>
        <dbReference type="EMBL" id="MBA4622609.1"/>
    </source>
</evidence>
<organism evidence="1">
    <name type="scientific">Opuntia streptacantha</name>
    <name type="common">Prickly pear cactus</name>
    <name type="synonym">Opuntia cardona</name>
    <dbReference type="NCBI Taxonomy" id="393608"/>
    <lineage>
        <taxon>Eukaryota</taxon>
        <taxon>Viridiplantae</taxon>
        <taxon>Streptophyta</taxon>
        <taxon>Embryophyta</taxon>
        <taxon>Tracheophyta</taxon>
        <taxon>Spermatophyta</taxon>
        <taxon>Magnoliopsida</taxon>
        <taxon>eudicotyledons</taxon>
        <taxon>Gunneridae</taxon>
        <taxon>Pentapetalae</taxon>
        <taxon>Caryophyllales</taxon>
        <taxon>Cactineae</taxon>
        <taxon>Cactaceae</taxon>
        <taxon>Opuntioideae</taxon>
        <taxon>Opuntia</taxon>
    </lineage>
</organism>